<dbReference type="STRING" id="252740.A0A423WCM8"/>
<proteinExistence type="inferred from homology"/>
<dbReference type="InterPro" id="IPR049326">
    <property type="entry name" value="Rhodopsin_dom_fungi"/>
</dbReference>
<evidence type="ECO:0000259" key="8">
    <source>
        <dbReference type="Pfam" id="PF20684"/>
    </source>
</evidence>
<dbReference type="GO" id="GO:0016020">
    <property type="term" value="C:membrane"/>
    <property type="evidence" value="ECO:0007669"/>
    <property type="project" value="UniProtKB-SubCell"/>
</dbReference>
<feature type="transmembrane region" description="Helical" evidence="7">
    <location>
        <begin position="170"/>
        <end position="194"/>
    </location>
</feature>
<evidence type="ECO:0000256" key="1">
    <source>
        <dbReference type="ARBA" id="ARBA00004141"/>
    </source>
</evidence>
<evidence type="ECO:0000313" key="9">
    <source>
        <dbReference type="EMBL" id="ROW01013.1"/>
    </source>
</evidence>
<name>A0A423WCM8_CYTCH</name>
<dbReference type="Proteomes" id="UP000284375">
    <property type="component" value="Unassembled WGS sequence"/>
</dbReference>
<dbReference type="EMBL" id="LJZO01000007">
    <property type="protein sequence ID" value="ROW01013.1"/>
    <property type="molecule type" value="Genomic_DNA"/>
</dbReference>
<feature type="compositionally biased region" description="Polar residues" evidence="6">
    <location>
        <begin position="285"/>
        <end position="299"/>
    </location>
</feature>
<protein>
    <recommendedName>
        <fullName evidence="8">Rhodopsin domain-containing protein</fullName>
    </recommendedName>
</protein>
<gene>
    <name evidence="9" type="ORF">VSDG_02909</name>
</gene>
<evidence type="ECO:0000256" key="2">
    <source>
        <dbReference type="ARBA" id="ARBA00022692"/>
    </source>
</evidence>
<sequence length="377" mass="41028">MTIFVDDAPRVMGSLITLLIFAYGTYALRLYVRMGKTWGADDTAMTIALLPFTVLTISCILASLNGVGVHQSRLAEPENEKYQTLGLMYFFLFEVFYCAAIIPIKLSIALMLIRIAQNRKAYVYAQWAMMGLFFVADGGACFYIIFQCSPVSNAWIAPSKCEPAVYLADVYYATTAVNIVTDWVTALLPIPLLWGVRLERSEKLSVAAILGLGIFASLAACIRLNYTVRLTSQADYLFGVANIVIWGYGEIAVGMFCGCLATLRPLFRKMFRLGSIGTSGVKPSGPSNSPFPQNSRSAYGQISGKHGARDVEMGNLASSSNAYKVSINGSNEMQTDIRASISSDPDSIEQILKDSQAQGIGGGKGIVVERQINIVRS</sequence>
<feature type="transmembrane region" description="Helical" evidence="7">
    <location>
        <begin position="124"/>
        <end position="146"/>
    </location>
</feature>
<dbReference type="AlphaFoldDB" id="A0A423WCM8"/>
<dbReference type="InterPro" id="IPR052337">
    <property type="entry name" value="SAT4-like"/>
</dbReference>
<dbReference type="Pfam" id="PF20684">
    <property type="entry name" value="Fung_rhodopsin"/>
    <property type="match status" value="1"/>
</dbReference>
<comment type="similarity">
    <text evidence="5">Belongs to the SAT4 family.</text>
</comment>
<comment type="caution">
    <text evidence="9">The sequence shown here is derived from an EMBL/GenBank/DDBJ whole genome shotgun (WGS) entry which is preliminary data.</text>
</comment>
<dbReference type="OrthoDB" id="3936451at2759"/>
<accession>A0A423WCM8</accession>
<feature type="transmembrane region" description="Helical" evidence="7">
    <location>
        <begin position="87"/>
        <end position="112"/>
    </location>
</feature>
<dbReference type="PANTHER" id="PTHR33048">
    <property type="entry name" value="PTH11-LIKE INTEGRAL MEMBRANE PROTEIN (AFU_ORTHOLOGUE AFUA_5G11245)"/>
    <property type="match status" value="1"/>
</dbReference>
<feature type="transmembrane region" description="Helical" evidence="7">
    <location>
        <begin position="44"/>
        <end position="67"/>
    </location>
</feature>
<evidence type="ECO:0000256" key="6">
    <source>
        <dbReference type="SAM" id="MobiDB-lite"/>
    </source>
</evidence>
<feature type="region of interest" description="Disordered" evidence="6">
    <location>
        <begin position="280"/>
        <end position="299"/>
    </location>
</feature>
<feature type="transmembrane region" description="Helical" evidence="7">
    <location>
        <begin position="12"/>
        <end position="32"/>
    </location>
</feature>
<feature type="domain" description="Rhodopsin" evidence="8">
    <location>
        <begin position="28"/>
        <end position="269"/>
    </location>
</feature>
<evidence type="ECO:0000256" key="4">
    <source>
        <dbReference type="ARBA" id="ARBA00023136"/>
    </source>
</evidence>
<evidence type="ECO:0000313" key="10">
    <source>
        <dbReference type="Proteomes" id="UP000284375"/>
    </source>
</evidence>
<evidence type="ECO:0000256" key="7">
    <source>
        <dbReference type="SAM" id="Phobius"/>
    </source>
</evidence>
<evidence type="ECO:0000256" key="5">
    <source>
        <dbReference type="ARBA" id="ARBA00038359"/>
    </source>
</evidence>
<keyword evidence="2 7" id="KW-0812">Transmembrane</keyword>
<keyword evidence="4 7" id="KW-0472">Membrane</keyword>
<feature type="transmembrane region" description="Helical" evidence="7">
    <location>
        <begin position="206"/>
        <end position="226"/>
    </location>
</feature>
<comment type="subcellular location">
    <subcellularLocation>
        <location evidence="1">Membrane</location>
        <topology evidence="1">Multi-pass membrane protein</topology>
    </subcellularLocation>
</comment>
<dbReference type="PANTHER" id="PTHR33048:SF31">
    <property type="entry name" value="INTEGRAL MEMBRANE PROTEIN"/>
    <property type="match status" value="1"/>
</dbReference>
<reference evidence="9 10" key="1">
    <citation type="submission" date="2015-09" db="EMBL/GenBank/DDBJ databases">
        <title>Host preference determinants of Valsa canker pathogens revealed by comparative genomics.</title>
        <authorList>
            <person name="Yin Z."/>
            <person name="Huang L."/>
        </authorList>
    </citation>
    <scope>NUCLEOTIDE SEQUENCE [LARGE SCALE GENOMIC DNA]</scope>
    <source>
        <strain evidence="9 10">YSFL</strain>
    </source>
</reference>
<feature type="transmembrane region" description="Helical" evidence="7">
    <location>
        <begin position="238"/>
        <end position="263"/>
    </location>
</feature>
<keyword evidence="10" id="KW-1185">Reference proteome</keyword>
<organism evidence="9 10">
    <name type="scientific">Cytospora chrysosperma</name>
    <name type="common">Cytospora canker fungus</name>
    <name type="synonym">Sphaeria chrysosperma</name>
    <dbReference type="NCBI Taxonomy" id="252740"/>
    <lineage>
        <taxon>Eukaryota</taxon>
        <taxon>Fungi</taxon>
        <taxon>Dikarya</taxon>
        <taxon>Ascomycota</taxon>
        <taxon>Pezizomycotina</taxon>
        <taxon>Sordariomycetes</taxon>
        <taxon>Sordariomycetidae</taxon>
        <taxon>Diaporthales</taxon>
        <taxon>Cytosporaceae</taxon>
        <taxon>Cytospora</taxon>
    </lineage>
</organism>
<keyword evidence="3 7" id="KW-1133">Transmembrane helix</keyword>
<evidence type="ECO:0000256" key="3">
    <source>
        <dbReference type="ARBA" id="ARBA00022989"/>
    </source>
</evidence>